<evidence type="ECO:0000313" key="3">
    <source>
        <dbReference type="EMBL" id="NUZ06551.1"/>
    </source>
</evidence>
<organism evidence="3 4">
    <name type="scientific">Piscinibacter koreensis</name>
    <dbReference type="NCBI Taxonomy" id="2742824"/>
    <lineage>
        <taxon>Bacteria</taxon>
        <taxon>Pseudomonadati</taxon>
        <taxon>Pseudomonadota</taxon>
        <taxon>Betaproteobacteria</taxon>
        <taxon>Burkholderiales</taxon>
        <taxon>Sphaerotilaceae</taxon>
        <taxon>Piscinibacter</taxon>
    </lineage>
</organism>
<comment type="caution">
    <text evidence="3">The sequence shown here is derived from an EMBL/GenBank/DDBJ whole genome shotgun (WGS) entry which is preliminary data.</text>
</comment>
<feature type="transmembrane region" description="Helical" evidence="2">
    <location>
        <begin position="37"/>
        <end position="58"/>
    </location>
</feature>
<dbReference type="RefSeq" id="WP_176069398.1">
    <property type="nucleotide sequence ID" value="NZ_JABWMJ010000005.1"/>
</dbReference>
<evidence type="ECO:0000256" key="1">
    <source>
        <dbReference type="SAM" id="MobiDB-lite"/>
    </source>
</evidence>
<feature type="region of interest" description="Disordered" evidence="1">
    <location>
        <begin position="1"/>
        <end position="25"/>
    </location>
</feature>
<feature type="transmembrane region" description="Helical" evidence="2">
    <location>
        <begin position="98"/>
        <end position="119"/>
    </location>
</feature>
<reference evidence="3 4" key="1">
    <citation type="submission" date="2020-06" db="EMBL/GenBank/DDBJ databases">
        <title>Schlegella sp. ID0723 isolated from air conditioner.</title>
        <authorList>
            <person name="Kim D.Y."/>
            <person name="Kim D.-U."/>
        </authorList>
    </citation>
    <scope>NUCLEOTIDE SEQUENCE [LARGE SCALE GENOMIC DNA]</scope>
    <source>
        <strain evidence="3 4">ID0723</strain>
    </source>
</reference>
<sequence length="252" mass="27609">MEHEPMLNQSSPTAAEGRTRSPDKPSHFQIKFSPLDLLKIVGGMVVLLGLLLHLVGVATHSAYLREWGVEAALFPRPLDRVLIDGYEVLLVSGLKISILPNLLILVAFAAAVTLYWTAFGEASRRIDAMEAAPAWLERLPRWAQLLSARFVVVLGITIAVPLAMWLISYFLAQPVVLAENSGKAQAAKQREQFAKGCQAATPTGCFELRRGTELVARGLLIDGSQEYIAFYDVGTSGVRVVPRQGTSFVRIR</sequence>
<evidence type="ECO:0000313" key="4">
    <source>
        <dbReference type="Proteomes" id="UP000529637"/>
    </source>
</evidence>
<protein>
    <submittedName>
        <fullName evidence="3">Uncharacterized protein</fullName>
    </submittedName>
</protein>
<keyword evidence="2" id="KW-1133">Transmembrane helix</keyword>
<dbReference type="Proteomes" id="UP000529637">
    <property type="component" value="Unassembled WGS sequence"/>
</dbReference>
<dbReference type="AlphaFoldDB" id="A0A7Y6NNV6"/>
<name>A0A7Y6NNV6_9BURK</name>
<dbReference type="EMBL" id="JABWMJ010000005">
    <property type="protein sequence ID" value="NUZ06551.1"/>
    <property type="molecule type" value="Genomic_DNA"/>
</dbReference>
<proteinExistence type="predicted"/>
<feature type="transmembrane region" description="Helical" evidence="2">
    <location>
        <begin position="150"/>
        <end position="171"/>
    </location>
</feature>
<evidence type="ECO:0000256" key="2">
    <source>
        <dbReference type="SAM" id="Phobius"/>
    </source>
</evidence>
<keyword evidence="4" id="KW-1185">Reference proteome</keyword>
<keyword evidence="2" id="KW-0812">Transmembrane</keyword>
<gene>
    <name evidence="3" type="ORF">HQN59_12335</name>
</gene>
<accession>A0A7Y6NNV6</accession>
<keyword evidence="2" id="KW-0472">Membrane</keyword>